<evidence type="ECO:0000256" key="2">
    <source>
        <dbReference type="ARBA" id="ARBA00010386"/>
    </source>
</evidence>
<evidence type="ECO:0000259" key="9">
    <source>
        <dbReference type="Pfam" id="PF04696"/>
    </source>
</evidence>
<feature type="compositionally biased region" description="Basic and acidic residues" evidence="8">
    <location>
        <begin position="70"/>
        <end position="80"/>
    </location>
</feature>
<feature type="compositionally biased region" description="Basic and acidic residues" evidence="8">
    <location>
        <begin position="119"/>
        <end position="144"/>
    </location>
</feature>
<feature type="compositionally biased region" description="Polar residues" evidence="8">
    <location>
        <begin position="279"/>
        <end position="289"/>
    </location>
</feature>
<dbReference type="Proteomes" id="UP000481861">
    <property type="component" value="Unassembled WGS sequence"/>
</dbReference>
<evidence type="ECO:0000256" key="4">
    <source>
        <dbReference type="ARBA" id="ARBA00023015"/>
    </source>
</evidence>
<evidence type="ECO:0000256" key="3">
    <source>
        <dbReference type="ARBA" id="ARBA00022664"/>
    </source>
</evidence>
<evidence type="ECO:0000256" key="6">
    <source>
        <dbReference type="ARBA" id="ARBA00023187"/>
    </source>
</evidence>
<evidence type="ECO:0000313" key="10">
    <source>
        <dbReference type="EMBL" id="KAF2875332.1"/>
    </source>
</evidence>
<dbReference type="Pfam" id="PF04696">
    <property type="entry name" value="Pinin_SDK_memA"/>
    <property type="match status" value="1"/>
</dbReference>
<keyword evidence="5" id="KW-0804">Transcription</keyword>
<keyword evidence="6" id="KW-0508">mRNA splicing</keyword>
<evidence type="ECO:0000256" key="5">
    <source>
        <dbReference type="ARBA" id="ARBA00023163"/>
    </source>
</evidence>
<dbReference type="InterPro" id="IPR006786">
    <property type="entry name" value="Pinin_SDK_MemA"/>
</dbReference>
<organism evidence="10 11">
    <name type="scientific">Massariosphaeria phaeospora</name>
    <dbReference type="NCBI Taxonomy" id="100035"/>
    <lineage>
        <taxon>Eukaryota</taxon>
        <taxon>Fungi</taxon>
        <taxon>Dikarya</taxon>
        <taxon>Ascomycota</taxon>
        <taxon>Pezizomycotina</taxon>
        <taxon>Dothideomycetes</taxon>
        <taxon>Pleosporomycetidae</taxon>
        <taxon>Pleosporales</taxon>
        <taxon>Pleosporales incertae sedis</taxon>
        <taxon>Massariosphaeria</taxon>
    </lineage>
</organism>
<dbReference type="GO" id="GO:0006397">
    <property type="term" value="P:mRNA processing"/>
    <property type="evidence" value="ECO:0007669"/>
    <property type="project" value="UniProtKB-KW"/>
</dbReference>
<keyword evidence="7" id="KW-0539">Nucleus</keyword>
<feature type="compositionally biased region" description="Basic and acidic residues" evidence="8">
    <location>
        <begin position="38"/>
        <end position="52"/>
    </location>
</feature>
<evidence type="ECO:0000256" key="7">
    <source>
        <dbReference type="ARBA" id="ARBA00023242"/>
    </source>
</evidence>
<dbReference type="GO" id="GO:0008380">
    <property type="term" value="P:RNA splicing"/>
    <property type="evidence" value="ECO:0007669"/>
    <property type="project" value="UniProtKB-KW"/>
</dbReference>
<dbReference type="PANTHER" id="PTHR12707:SF0">
    <property type="entry name" value="PININ"/>
    <property type="match status" value="1"/>
</dbReference>
<comment type="caution">
    <text evidence="10">The sequence shown here is derived from an EMBL/GenBank/DDBJ whole genome shotgun (WGS) entry which is preliminary data.</text>
</comment>
<keyword evidence="4" id="KW-0805">Transcription regulation</keyword>
<gene>
    <name evidence="10" type="ORF">BDV95DRAFT_564845</name>
</gene>
<evidence type="ECO:0000313" key="11">
    <source>
        <dbReference type="Proteomes" id="UP000481861"/>
    </source>
</evidence>
<feature type="compositionally biased region" description="Polar residues" evidence="8">
    <location>
        <begin position="235"/>
        <end position="251"/>
    </location>
</feature>
<comment type="similarity">
    <text evidence="2">Belongs to the pinin family.</text>
</comment>
<feature type="compositionally biased region" description="Basic and acidic residues" evidence="8">
    <location>
        <begin position="193"/>
        <end position="234"/>
    </location>
</feature>
<accession>A0A7C8IF49</accession>
<proteinExistence type="inferred from homology"/>
<keyword evidence="11" id="KW-1185">Reference proteome</keyword>
<keyword evidence="3" id="KW-0507">mRNA processing</keyword>
<dbReference type="GO" id="GO:0071013">
    <property type="term" value="C:catalytic step 2 spliceosome"/>
    <property type="evidence" value="ECO:0007669"/>
    <property type="project" value="TreeGrafter"/>
</dbReference>
<feature type="domain" description="Pinin/SDK/MemA protein" evidence="9">
    <location>
        <begin position="72"/>
        <end position="186"/>
    </location>
</feature>
<dbReference type="InterPro" id="IPR039853">
    <property type="entry name" value="Pinin"/>
</dbReference>
<feature type="region of interest" description="Disordered" evidence="8">
    <location>
        <begin position="193"/>
        <end position="305"/>
    </location>
</feature>
<feature type="region of interest" description="Disordered" evidence="8">
    <location>
        <begin position="1"/>
        <end position="144"/>
    </location>
</feature>
<evidence type="ECO:0000256" key="1">
    <source>
        <dbReference type="ARBA" id="ARBA00004123"/>
    </source>
</evidence>
<dbReference type="AlphaFoldDB" id="A0A7C8IF49"/>
<dbReference type="PANTHER" id="PTHR12707">
    <property type="entry name" value="PINN"/>
    <property type="match status" value="1"/>
</dbReference>
<reference evidence="10 11" key="1">
    <citation type="submission" date="2020-01" db="EMBL/GenBank/DDBJ databases">
        <authorList>
            <consortium name="DOE Joint Genome Institute"/>
            <person name="Haridas S."/>
            <person name="Albert R."/>
            <person name="Binder M."/>
            <person name="Bloem J."/>
            <person name="Labutti K."/>
            <person name="Salamov A."/>
            <person name="Andreopoulos B."/>
            <person name="Baker S.E."/>
            <person name="Barry K."/>
            <person name="Bills G."/>
            <person name="Bluhm B.H."/>
            <person name="Cannon C."/>
            <person name="Castanera R."/>
            <person name="Culley D.E."/>
            <person name="Daum C."/>
            <person name="Ezra D."/>
            <person name="Gonzalez J.B."/>
            <person name="Henrissat B."/>
            <person name="Kuo A."/>
            <person name="Liang C."/>
            <person name="Lipzen A."/>
            <person name="Lutzoni F."/>
            <person name="Magnuson J."/>
            <person name="Mondo S."/>
            <person name="Nolan M."/>
            <person name="Ohm R."/>
            <person name="Pangilinan J."/>
            <person name="Park H.-J.H."/>
            <person name="Ramirez L."/>
            <person name="Alfaro M."/>
            <person name="Sun H."/>
            <person name="Tritt A."/>
            <person name="Yoshinaga Y."/>
            <person name="Zwiers L.-H.L."/>
            <person name="Turgeon B.G."/>
            <person name="Goodwin S.B."/>
            <person name="Spatafora J.W."/>
            <person name="Crous P.W."/>
            <person name="Grigoriev I.V."/>
        </authorList>
    </citation>
    <scope>NUCLEOTIDE SEQUENCE [LARGE SCALE GENOMIC DNA]</scope>
    <source>
        <strain evidence="10 11">CBS 611.86</strain>
    </source>
</reference>
<name>A0A7C8IF49_9PLEO</name>
<sequence>MDGPIASAVVIPDEIDLPPPAALSPPSNKRRQSTISEQDAKRARLNGHDANLDHQISTEGVKPPPKPAPKPRERGRERRLFGAALGALSQNSATAAQKRRSEIEKRQQAQRQLAEEESEQRKLERRELRTAQRQKEQKKFERDSMQIRHANLLDMAHFLQTVSEPRLYYKPWEVDPADEERIRNQIAEAKETIRQELDEYEASHKESTERGREVSSEVAKQDADTSALDGKKSNADSQQDPTANENTNGSITPPKDPELRVDHAVGLANEAVSEEPTVANGQNGDTTTYADAADESNKDLQMDETGEEVVEAAEDTVIY</sequence>
<evidence type="ECO:0000256" key="8">
    <source>
        <dbReference type="SAM" id="MobiDB-lite"/>
    </source>
</evidence>
<dbReference type="EMBL" id="JAADJZ010000005">
    <property type="protein sequence ID" value="KAF2875332.1"/>
    <property type="molecule type" value="Genomic_DNA"/>
</dbReference>
<dbReference type="OrthoDB" id="330772at2759"/>
<protein>
    <submittedName>
        <fullName evidence="10">Pinin/SDK/memA/ protein conserved region-domain-containing protein</fullName>
    </submittedName>
</protein>
<comment type="subcellular location">
    <subcellularLocation>
        <location evidence="1">Nucleus</location>
    </subcellularLocation>
</comment>